<organism evidence="1 2">
    <name type="scientific">Hondaea fermentalgiana</name>
    <dbReference type="NCBI Taxonomy" id="2315210"/>
    <lineage>
        <taxon>Eukaryota</taxon>
        <taxon>Sar</taxon>
        <taxon>Stramenopiles</taxon>
        <taxon>Bigyra</taxon>
        <taxon>Labyrinthulomycetes</taxon>
        <taxon>Thraustochytrida</taxon>
        <taxon>Thraustochytriidae</taxon>
        <taxon>Hondaea</taxon>
    </lineage>
</organism>
<sequence length="157" mass="18178">MNWKSRHEDESGWKGTRKYVAKDFAEYEDVVNVVVPRLGGMDMLETRAVELNDVCAEYTTPFTQLVLYNGKAAYTLRKRLKALIKEWNSRDKDIGLTWRVVVWGLDLFSSPCAGALKGDQPEFWIHVEFLSDRLLRENAQFRAAQREKEEMMAAKSV</sequence>
<dbReference type="Proteomes" id="UP000241890">
    <property type="component" value="Unassembled WGS sequence"/>
</dbReference>
<protein>
    <submittedName>
        <fullName evidence="1">Uncharacterized protein</fullName>
    </submittedName>
</protein>
<proteinExistence type="predicted"/>
<accession>A0A2R5GPE8</accession>
<name>A0A2R5GPE8_9STRA</name>
<dbReference type="InParanoid" id="A0A2R5GPE8"/>
<evidence type="ECO:0000313" key="1">
    <source>
        <dbReference type="EMBL" id="GBG31658.1"/>
    </source>
</evidence>
<evidence type="ECO:0000313" key="2">
    <source>
        <dbReference type="Proteomes" id="UP000241890"/>
    </source>
</evidence>
<dbReference type="EMBL" id="BEYU01000103">
    <property type="protein sequence ID" value="GBG31658.1"/>
    <property type="molecule type" value="Genomic_DNA"/>
</dbReference>
<dbReference type="AlphaFoldDB" id="A0A2R5GPE8"/>
<reference evidence="1 2" key="1">
    <citation type="submission" date="2017-12" db="EMBL/GenBank/DDBJ databases">
        <title>Sequencing, de novo assembly and annotation of complete genome of a new Thraustochytrid species, strain FCC1311.</title>
        <authorList>
            <person name="Sedici K."/>
            <person name="Godart F."/>
            <person name="Aiese Cigliano R."/>
            <person name="Sanseverino W."/>
            <person name="Barakat M."/>
            <person name="Ortet P."/>
            <person name="Marechal E."/>
            <person name="Cagnac O."/>
            <person name="Amato A."/>
        </authorList>
    </citation>
    <scope>NUCLEOTIDE SEQUENCE [LARGE SCALE GENOMIC DNA]</scope>
</reference>
<keyword evidence="2" id="KW-1185">Reference proteome</keyword>
<gene>
    <name evidence="1" type="ORF">FCC1311_078832</name>
</gene>
<comment type="caution">
    <text evidence="1">The sequence shown here is derived from an EMBL/GenBank/DDBJ whole genome shotgun (WGS) entry which is preliminary data.</text>
</comment>